<evidence type="ECO:0000259" key="1">
    <source>
        <dbReference type="Pfam" id="PF10592"/>
    </source>
</evidence>
<organism evidence="3 4">
    <name type="scientific">Bacteroides clarus</name>
    <dbReference type="NCBI Taxonomy" id="626929"/>
    <lineage>
        <taxon>Bacteria</taxon>
        <taxon>Pseudomonadati</taxon>
        <taxon>Bacteroidota</taxon>
        <taxon>Bacteroidia</taxon>
        <taxon>Bacteroidales</taxon>
        <taxon>Bacteroidaceae</taxon>
        <taxon>Bacteroides</taxon>
    </lineage>
</organism>
<sequence>MNLLDKFYSSFMQEIVSRQLANEDGETQEQAFTRYVLDLLSEAGETENAAVAFDEKALGTSKQHKINGFAISDNYETIDLFISLYEVEEQVYTVQKSEVTRAATRITNFFRKAVYDDYVNEVAESSEIFEFAHTLANYGELKDNLIRVNVSILTNGEYKGDIPDNAEICGYKIFYRVVDIKYIYQISEESHVPIEIDFKEEGFLVPCLPASSDNEDYQSFIAIIPGICLANLYERYGARLLEQNVRSFLQFSGKINKGIRDTIKKEPHMFLAFNNGLAATADHIELDEDNRYITKISNLQIVNGGQTTASIYHTFKKDKADISKIFVQAKVSVIKRIEEYSNIVSRISRYANTQNKVNDADFTANNPYLVALEKLSRCVLTPRTENSVNQTYWFFERARGQYKNLRMKEGFTKVRQKAFDLKYPKNQMFTKVELAKYINAYAEVYEGKKLVIGPHIVVKGNEKNFAKFINNNLPSALSKINNIYYEDTIAKAILFRAMDKLYGTKKSETNIGELKQVVVPYTISLLTILTNNRLNLYKIWKEQSISEQLSSFLYDLMKQVNNFILKESPVSHYIEWSKKEECWEKIKQHTWAYNILDIEKDLVDDSQPIIRKEIFFGDKQDNTVEHDMEIITSIPHQLWSKISEWGRDTDSLSINYQSTAMDIAHKLKFNRKFSDNDRQRAMAIYDIVCEKNIELLLEADELANVEAPQKTPTTEESQILELITIELVQKMVDWDRRKRVLKDWQWKVMDDVVKGKRQLDDRMKYGFYSNLKRLRSKGFPE</sequence>
<reference evidence="3 4" key="1">
    <citation type="submission" date="2018-08" db="EMBL/GenBank/DDBJ databases">
        <title>A genome reference for cultivated species of the human gut microbiota.</title>
        <authorList>
            <person name="Zou Y."/>
            <person name="Xue W."/>
            <person name="Luo G."/>
        </authorList>
    </citation>
    <scope>NUCLEOTIDE SEQUENCE [LARGE SCALE GENOMIC DNA]</scope>
    <source>
        <strain evidence="3 4">AF19-1AC</strain>
    </source>
</reference>
<feature type="domain" description="Abortive infection phage resistance protein N-terminal" evidence="2">
    <location>
        <begin position="32"/>
        <end position="185"/>
    </location>
</feature>
<evidence type="ECO:0000313" key="4">
    <source>
        <dbReference type="Proteomes" id="UP000285159"/>
    </source>
</evidence>
<feature type="domain" description="Abortive phage infection protein C-terminal" evidence="1">
    <location>
        <begin position="241"/>
        <end position="567"/>
    </location>
</feature>
<dbReference type="InterPro" id="IPR055101">
    <property type="entry name" value="AIPR_N"/>
</dbReference>
<evidence type="ECO:0000313" key="3">
    <source>
        <dbReference type="EMBL" id="RGT32347.1"/>
    </source>
</evidence>
<evidence type="ECO:0008006" key="5">
    <source>
        <dbReference type="Google" id="ProtNLM"/>
    </source>
</evidence>
<comment type="caution">
    <text evidence="3">The sequence shown here is derived from an EMBL/GenBank/DDBJ whole genome shotgun (WGS) entry which is preliminary data.</text>
</comment>
<dbReference type="InterPro" id="IPR018891">
    <property type="entry name" value="AIPR_C"/>
</dbReference>
<dbReference type="RefSeq" id="WP_118233131.1">
    <property type="nucleotide sequence ID" value="NZ_JADPBW010000001.1"/>
</dbReference>
<gene>
    <name evidence="3" type="ORF">DWX38_10885</name>
</gene>
<protein>
    <recommendedName>
        <fullName evidence="5">Abortive phage resistance protein</fullName>
    </recommendedName>
</protein>
<evidence type="ECO:0000259" key="2">
    <source>
        <dbReference type="Pfam" id="PF22879"/>
    </source>
</evidence>
<name>A0A412N3M0_9BACE</name>
<proteinExistence type="predicted"/>
<dbReference type="Pfam" id="PF10592">
    <property type="entry name" value="AIPR"/>
    <property type="match status" value="1"/>
</dbReference>
<accession>A0A412N3M0</accession>
<dbReference type="AlphaFoldDB" id="A0A412N3M0"/>
<dbReference type="Proteomes" id="UP000285159">
    <property type="component" value="Unassembled WGS sequence"/>
</dbReference>
<dbReference type="Pfam" id="PF22879">
    <property type="entry name" value="AIPR_N"/>
    <property type="match status" value="1"/>
</dbReference>
<dbReference type="EMBL" id="QRWP01000008">
    <property type="protein sequence ID" value="RGT32347.1"/>
    <property type="molecule type" value="Genomic_DNA"/>
</dbReference>